<dbReference type="EMBL" id="NMUH01002799">
    <property type="protein sequence ID" value="MQM02133.1"/>
    <property type="molecule type" value="Genomic_DNA"/>
</dbReference>
<protein>
    <submittedName>
        <fullName evidence="1">Uncharacterized protein</fullName>
    </submittedName>
</protein>
<accession>A0A843VSR8</accession>
<comment type="caution">
    <text evidence="1">The sequence shown here is derived from an EMBL/GenBank/DDBJ whole genome shotgun (WGS) entry which is preliminary data.</text>
</comment>
<sequence length="176" mass="19624">MGDEGLRTQQFVRGLRPELRKALIVARVTDLDAAYQTAAAFEADTLRTRARSAEVQTLTSSRVVCRRPRGLRLPTRPLLLGGRRSQDLGGSFGVIGGRHSRGSSRLGVFSSRQDSLHRRYSVLLLVNVISVTRWVTWHEIVLCYLVCRSSRPSHSLECSSSRLLCSSVSRLEAIDM</sequence>
<evidence type="ECO:0000313" key="2">
    <source>
        <dbReference type="Proteomes" id="UP000652761"/>
    </source>
</evidence>
<proteinExistence type="predicted"/>
<organism evidence="1 2">
    <name type="scientific">Colocasia esculenta</name>
    <name type="common">Wild taro</name>
    <name type="synonym">Arum esculentum</name>
    <dbReference type="NCBI Taxonomy" id="4460"/>
    <lineage>
        <taxon>Eukaryota</taxon>
        <taxon>Viridiplantae</taxon>
        <taxon>Streptophyta</taxon>
        <taxon>Embryophyta</taxon>
        <taxon>Tracheophyta</taxon>
        <taxon>Spermatophyta</taxon>
        <taxon>Magnoliopsida</taxon>
        <taxon>Liliopsida</taxon>
        <taxon>Araceae</taxon>
        <taxon>Aroideae</taxon>
        <taxon>Colocasieae</taxon>
        <taxon>Colocasia</taxon>
    </lineage>
</organism>
<name>A0A843VSR8_COLES</name>
<dbReference type="Proteomes" id="UP000652761">
    <property type="component" value="Unassembled WGS sequence"/>
</dbReference>
<gene>
    <name evidence="1" type="ORF">Taro_034897</name>
</gene>
<keyword evidence="2" id="KW-1185">Reference proteome</keyword>
<reference evidence="1" key="1">
    <citation type="submission" date="2017-07" db="EMBL/GenBank/DDBJ databases">
        <title>Taro Niue Genome Assembly and Annotation.</title>
        <authorList>
            <person name="Atibalentja N."/>
            <person name="Keating K."/>
            <person name="Fields C.J."/>
        </authorList>
    </citation>
    <scope>NUCLEOTIDE SEQUENCE</scope>
    <source>
        <strain evidence="1">Niue_2</strain>
        <tissue evidence="1">Leaf</tissue>
    </source>
</reference>
<evidence type="ECO:0000313" key="1">
    <source>
        <dbReference type="EMBL" id="MQM02133.1"/>
    </source>
</evidence>
<dbReference type="AlphaFoldDB" id="A0A843VSR8"/>